<accession>C7DHR6</accession>
<organism evidence="2 3">
    <name type="scientific">Candidatus Micrarchaeum acidiphilum ARMAN-2</name>
    <dbReference type="NCBI Taxonomy" id="425595"/>
    <lineage>
        <taxon>Archaea</taxon>
        <taxon>Candidatus Micrarchaeota</taxon>
        <taxon>Candidatus Micrarchaeia</taxon>
        <taxon>Candidatus Micrarchaeales</taxon>
        <taxon>Candidatus Micrarchaeaceae</taxon>
        <taxon>Candidatus Micrarchaeum</taxon>
    </lineage>
</organism>
<evidence type="ECO:0000256" key="1">
    <source>
        <dbReference type="SAM" id="MobiDB-lite"/>
    </source>
</evidence>
<dbReference type="AlphaFoldDB" id="C7DHR6"/>
<dbReference type="InterPro" id="IPR008978">
    <property type="entry name" value="HSP20-like_chaperone"/>
</dbReference>
<dbReference type="EMBL" id="GG697240">
    <property type="protein sequence ID" value="EET90168.1"/>
    <property type="molecule type" value="Genomic_DNA"/>
</dbReference>
<evidence type="ECO:0000313" key="3">
    <source>
        <dbReference type="Proteomes" id="UP000332487"/>
    </source>
</evidence>
<keyword evidence="3" id="KW-1185">Reference proteome</keyword>
<reference evidence="2 3" key="1">
    <citation type="journal article" date="2009" name="Genome Biol.">
        <title>Community-wide analysis of microbial genome sequence signatures.</title>
        <authorList>
            <person name="Dick G.J."/>
            <person name="Andersson A.F."/>
            <person name="Baker B.J."/>
            <person name="Simmons S.L."/>
            <person name="Thomas B.C."/>
            <person name="Yelton A.P."/>
            <person name="Banfield J.F."/>
        </authorList>
    </citation>
    <scope>NUCLEOTIDE SEQUENCE [LARGE SCALE GENOMIC DNA]</scope>
    <source>
        <strain evidence="2">ARMAN-2</strain>
    </source>
</reference>
<evidence type="ECO:0008006" key="4">
    <source>
        <dbReference type="Google" id="ProtNLM"/>
    </source>
</evidence>
<gene>
    <name evidence="2" type="ORF">UNLARM2_0608</name>
</gene>
<protein>
    <recommendedName>
        <fullName evidence="4">SHSP domain-containing protein</fullName>
    </recommendedName>
</protein>
<feature type="region of interest" description="Disordered" evidence="1">
    <location>
        <begin position="61"/>
        <end position="81"/>
    </location>
</feature>
<evidence type="ECO:0000313" key="2">
    <source>
        <dbReference type="EMBL" id="EET90168.1"/>
    </source>
</evidence>
<dbReference type="Proteomes" id="UP000332487">
    <property type="component" value="Unassembled WGS sequence"/>
</dbReference>
<reference evidence="2 3" key="2">
    <citation type="journal article" date="2010" name="Proc. Natl. Acad. Sci. U.S.A.">
        <title>Enigmatic, ultrasmall, uncultivated Archaea.</title>
        <authorList>
            <person name="Baker B.J."/>
            <person name="Comolli L.R."/>
            <person name="Dick G.J."/>
            <person name="Hauser L.J."/>
            <person name="Hyatt D."/>
            <person name="Dill B.D."/>
            <person name="Land M.L."/>
            <person name="Verberkmoes N.C."/>
            <person name="Hettich R.L."/>
            <person name="Banfield J.F."/>
        </authorList>
    </citation>
    <scope>NUCLEOTIDE SEQUENCE [LARGE SCALE GENOMIC DNA]</scope>
    <source>
        <strain evidence="2">ARMAN-2</strain>
    </source>
</reference>
<dbReference type="Gene3D" id="2.60.40.790">
    <property type="match status" value="1"/>
</dbReference>
<name>C7DHR6_MICA2</name>
<proteinExistence type="predicted"/>
<dbReference type="SUPFAM" id="SSF49764">
    <property type="entry name" value="HSP20-like chaperones"/>
    <property type="match status" value="1"/>
</dbReference>
<dbReference type="CDD" id="cd00298">
    <property type="entry name" value="ACD_sHsps_p23-like"/>
    <property type="match status" value="1"/>
</dbReference>
<sequence>MPDDNKRNFNKININLDDPNMLGKLFDELLKNADFSGRVPSEPLVLGLNITINRQQLSGDASAKEAGFEAPEEGEPGHGPNNDLLFDIIDREGEIDVIAQMPRAQKDKIRVFLEGRRLSVYADGKDGLFRKEIDLPHPSASRKSFATLLNDVLEIRLIKTKRDLKGRMEIGLL</sequence>